<name>A0A4R1QUL9_9FIRM</name>
<dbReference type="RefSeq" id="WP_031392512.1">
    <property type="nucleotide sequence ID" value="NZ_JPNB01000003.1"/>
</dbReference>
<accession>A0A4R1QUL9</accession>
<reference evidence="2 3" key="1">
    <citation type="submission" date="2019-03" db="EMBL/GenBank/DDBJ databases">
        <title>Genomic Encyclopedia of Type Strains, Phase IV (KMG-IV): sequencing the most valuable type-strain genomes for metagenomic binning, comparative biology and taxonomic classification.</title>
        <authorList>
            <person name="Goeker M."/>
        </authorList>
    </citation>
    <scope>NUCLEOTIDE SEQUENCE [LARGE SCALE GENOMIC DNA]</scope>
    <source>
        <strain evidence="2 3">DSM 100556</strain>
    </source>
</reference>
<evidence type="ECO:0000313" key="3">
    <source>
        <dbReference type="Proteomes" id="UP000295718"/>
    </source>
</evidence>
<organism evidence="2 3">
    <name type="scientific">Kineothrix alysoides</name>
    <dbReference type="NCBI Taxonomy" id="1469948"/>
    <lineage>
        <taxon>Bacteria</taxon>
        <taxon>Bacillati</taxon>
        <taxon>Bacillota</taxon>
        <taxon>Clostridia</taxon>
        <taxon>Lachnospirales</taxon>
        <taxon>Lachnospiraceae</taxon>
        <taxon>Kineothrix</taxon>
    </lineage>
</organism>
<sequence length="271" mass="31164">MQPQGGTIWGNINLCVEIALNIYYIWGENGEGIVIPKEHAEANFSDKTVAAGKESEGNLYYKKGDTMDMPLYEILQKRAAMARKMEITTANQMDTIRKSGQEMVSDFFQTMEPPKQEAAQVKAVREGIYMVYGKEAQIAIHEQIAEYFLSPYACEFGKNQDGYFYYSLQAGAVPLNELKEIFPECRQMLVSEESLYATICQYYPTYREGYNGIVGKDEQIPKIKAPLNLFLQEQLNQEPDNEGKKDVIEQEREEKYEEEDYGEQVDYGFER</sequence>
<keyword evidence="3" id="KW-1185">Reference proteome</keyword>
<dbReference type="STRING" id="1469948.GCA_000732725_03890"/>
<feature type="region of interest" description="Disordered" evidence="1">
    <location>
        <begin position="235"/>
        <end position="271"/>
    </location>
</feature>
<dbReference type="OrthoDB" id="1797662at2"/>
<evidence type="ECO:0000313" key="2">
    <source>
        <dbReference type="EMBL" id="TCL57669.1"/>
    </source>
</evidence>
<proteinExistence type="predicted"/>
<protein>
    <submittedName>
        <fullName evidence="2">Uncharacterized protein</fullName>
    </submittedName>
</protein>
<comment type="caution">
    <text evidence="2">The sequence shown here is derived from an EMBL/GenBank/DDBJ whole genome shotgun (WGS) entry which is preliminary data.</text>
</comment>
<dbReference type="Proteomes" id="UP000295718">
    <property type="component" value="Unassembled WGS sequence"/>
</dbReference>
<feature type="compositionally biased region" description="Basic and acidic residues" evidence="1">
    <location>
        <begin position="241"/>
        <end position="255"/>
    </location>
</feature>
<dbReference type="EMBL" id="SLUO01000008">
    <property type="protein sequence ID" value="TCL57669.1"/>
    <property type="molecule type" value="Genomic_DNA"/>
</dbReference>
<dbReference type="AlphaFoldDB" id="A0A4R1QUL9"/>
<gene>
    <name evidence="2" type="ORF">EDD76_108204</name>
</gene>
<evidence type="ECO:0000256" key="1">
    <source>
        <dbReference type="SAM" id="MobiDB-lite"/>
    </source>
</evidence>